<dbReference type="EMBL" id="PP511522">
    <property type="protein sequence ID" value="XCD05112.1"/>
    <property type="molecule type" value="Genomic_DNA"/>
</dbReference>
<proteinExistence type="predicted"/>
<accession>A0AAU8AYS3</accession>
<organism evidence="1">
    <name type="scientific">Dulem virus 35</name>
    <dbReference type="NCBI Taxonomy" id="3145753"/>
    <lineage>
        <taxon>Viruses</taxon>
        <taxon>Duplodnaviria</taxon>
        <taxon>Heunggongvirae</taxon>
        <taxon>Uroviricota</taxon>
        <taxon>Caudoviricetes</taxon>
    </lineage>
</organism>
<protein>
    <submittedName>
        <fullName evidence="1">Uncharacterized protein</fullName>
    </submittedName>
</protein>
<sequence>MINVKEFPSIIAKMKAAAGNDKEYAKLDQELCGPATGIYYDEDKDEIVIAEDWTVDEEGNVVPCSNYGPGVE</sequence>
<reference evidence="1" key="1">
    <citation type="submission" date="2024-03" db="EMBL/GenBank/DDBJ databases">
        <title>Diverse circular DNA viruses in blood, oral, and fecal samples of captive lemurs.</title>
        <authorList>
            <person name="Paietta E.N."/>
            <person name="Kraberger S."/>
            <person name="Lund M.C."/>
            <person name="Custer J.M."/>
            <person name="Vargas K.M."/>
            <person name="Ehmke E.E."/>
            <person name="Yoder A.D."/>
            <person name="Varsani A."/>
        </authorList>
    </citation>
    <scope>NUCLEOTIDE SEQUENCE</scope>
    <source>
        <strain evidence="1">Duke_24FS_4</strain>
    </source>
</reference>
<evidence type="ECO:0000313" key="1">
    <source>
        <dbReference type="EMBL" id="XCD05112.1"/>
    </source>
</evidence>
<name>A0AAU8AYS3_9CAUD</name>